<protein>
    <recommendedName>
        <fullName evidence="7">MFS-type drug efflux transporter P55</fullName>
    </recommendedName>
</protein>
<keyword evidence="5 8" id="KW-1133">Transmembrane helix</keyword>
<dbReference type="Gene3D" id="1.20.1250.20">
    <property type="entry name" value="MFS general substrate transporter like domains"/>
    <property type="match status" value="1"/>
</dbReference>
<feature type="transmembrane region" description="Helical" evidence="8">
    <location>
        <begin position="53"/>
        <end position="72"/>
    </location>
</feature>
<comment type="subcellular location">
    <subcellularLocation>
        <location evidence="1">Cell membrane</location>
        <topology evidence="1">Multi-pass membrane protein</topology>
    </subcellularLocation>
</comment>
<evidence type="ECO:0000256" key="8">
    <source>
        <dbReference type="SAM" id="Phobius"/>
    </source>
</evidence>
<dbReference type="KEGG" id="bcai:K788_0004310"/>
<dbReference type="InterPro" id="IPR011701">
    <property type="entry name" value="MFS"/>
</dbReference>
<feature type="transmembrane region" description="Helical" evidence="8">
    <location>
        <begin position="270"/>
        <end position="291"/>
    </location>
</feature>
<feature type="domain" description="Major facilitator superfamily (MFS) profile" evidence="9">
    <location>
        <begin position="19"/>
        <end position="492"/>
    </location>
</feature>
<feature type="transmembrane region" description="Helical" evidence="8">
    <location>
        <begin position="335"/>
        <end position="354"/>
    </location>
</feature>
<evidence type="ECO:0000313" key="10">
    <source>
        <dbReference type="EMBL" id="ALL70719.1"/>
    </source>
</evidence>
<feature type="transmembrane region" description="Helical" evidence="8">
    <location>
        <begin position="109"/>
        <end position="130"/>
    </location>
</feature>
<feature type="transmembrane region" description="Helical" evidence="8">
    <location>
        <begin position="230"/>
        <end position="249"/>
    </location>
</feature>
<dbReference type="GO" id="GO:0005886">
    <property type="term" value="C:plasma membrane"/>
    <property type="evidence" value="ECO:0007669"/>
    <property type="project" value="UniProtKB-SubCell"/>
</dbReference>
<feature type="transmembrane region" description="Helical" evidence="8">
    <location>
        <begin position="84"/>
        <end position="103"/>
    </location>
</feature>
<geneLocation type="plasmid" evidence="11"/>
<dbReference type="PANTHER" id="PTHR23501">
    <property type="entry name" value="MAJOR FACILITATOR SUPERFAMILY"/>
    <property type="match status" value="1"/>
</dbReference>
<dbReference type="CDD" id="cd17502">
    <property type="entry name" value="MFS_Azr1_MDR_like"/>
    <property type="match status" value="1"/>
</dbReference>
<name>A0A0P0RNU7_9BURK</name>
<evidence type="ECO:0000256" key="5">
    <source>
        <dbReference type="ARBA" id="ARBA00022989"/>
    </source>
</evidence>
<dbReference type="FunFam" id="1.20.1720.10:FF:000004">
    <property type="entry name" value="EmrB/QacA family drug resistance transporter"/>
    <property type="match status" value="1"/>
</dbReference>
<feature type="transmembrane region" description="Helical" evidence="8">
    <location>
        <begin position="18"/>
        <end position="41"/>
    </location>
</feature>
<dbReference type="PROSITE" id="PS50850">
    <property type="entry name" value="MFS"/>
    <property type="match status" value="1"/>
</dbReference>
<keyword evidence="10" id="KW-0614">Plasmid</keyword>
<dbReference type="Gene3D" id="1.20.1720.10">
    <property type="entry name" value="Multidrug resistance protein D"/>
    <property type="match status" value="1"/>
</dbReference>
<dbReference type="InterPro" id="IPR036259">
    <property type="entry name" value="MFS_trans_sf"/>
</dbReference>
<evidence type="ECO:0000256" key="3">
    <source>
        <dbReference type="ARBA" id="ARBA00022475"/>
    </source>
</evidence>
<feature type="transmembrane region" description="Helical" evidence="8">
    <location>
        <begin position="360"/>
        <end position="384"/>
    </location>
</feature>
<dbReference type="EMBL" id="CP012748">
    <property type="protein sequence ID" value="ALL70719.1"/>
    <property type="molecule type" value="Genomic_DNA"/>
</dbReference>
<reference evidence="10 11" key="1">
    <citation type="journal article" date="2014" name="Genome Announc.">
        <title>Draft Genome Sequence of the Haloacid-Degrading Burkholderia caribensis Strain MBA4.</title>
        <authorList>
            <person name="Pan Y."/>
            <person name="Kong K.F."/>
            <person name="Tsang J.S."/>
        </authorList>
    </citation>
    <scope>NUCLEOTIDE SEQUENCE [LARGE SCALE GENOMIC DNA]</scope>
    <source>
        <strain evidence="10 11">MBA4</strain>
        <plasmid evidence="11">Plasmid</plasmid>
    </source>
</reference>
<feature type="transmembrane region" description="Helical" evidence="8">
    <location>
        <begin position="142"/>
        <end position="164"/>
    </location>
</feature>
<evidence type="ECO:0000256" key="7">
    <source>
        <dbReference type="ARBA" id="ARBA00044273"/>
    </source>
</evidence>
<feature type="transmembrane region" description="Helical" evidence="8">
    <location>
        <begin position="303"/>
        <end position="323"/>
    </location>
</feature>
<dbReference type="GO" id="GO:0022857">
    <property type="term" value="F:transmembrane transporter activity"/>
    <property type="evidence" value="ECO:0007669"/>
    <property type="project" value="InterPro"/>
</dbReference>
<organism evidence="10 11">
    <name type="scientific">Paraburkholderia caribensis MBA4</name>
    <dbReference type="NCBI Taxonomy" id="1323664"/>
    <lineage>
        <taxon>Bacteria</taxon>
        <taxon>Pseudomonadati</taxon>
        <taxon>Pseudomonadota</taxon>
        <taxon>Betaproteobacteria</taxon>
        <taxon>Burkholderiales</taxon>
        <taxon>Burkholderiaceae</taxon>
        <taxon>Paraburkholderia</taxon>
    </lineage>
</organism>
<dbReference type="SUPFAM" id="SSF103473">
    <property type="entry name" value="MFS general substrate transporter"/>
    <property type="match status" value="1"/>
</dbReference>
<gene>
    <name evidence="10" type="ORF">K788_0004310</name>
</gene>
<dbReference type="InterPro" id="IPR005829">
    <property type="entry name" value="Sugar_transporter_CS"/>
</dbReference>
<evidence type="ECO:0000256" key="2">
    <source>
        <dbReference type="ARBA" id="ARBA00022448"/>
    </source>
</evidence>
<dbReference type="InterPro" id="IPR020846">
    <property type="entry name" value="MFS_dom"/>
</dbReference>
<keyword evidence="6 8" id="KW-0472">Membrane</keyword>
<feature type="transmembrane region" description="Helical" evidence="8">
    <location>
        <begin position="170"/>
        <end position="193"/>
    </location>
</feature>
<sequence>MNTMLGNLSSRSATSRPLVIAAVMASLAMVAIEATIVSTAMPQIVTKLGGLHLYSWVFSSFLLTQTAMTVVFGKLADSFGRKRIMLTGIAIFLVGSVLAGFAWSMPAMIVFRLIQGIGAGSIQPVTLTIVGDLYPAKERGKVQGYLASVWATAAVLGPMIGGFIVRDFSWAWIFWINIPIGLISAAGFVLFLHEKERDARPSIDIGGAVLFTAAVAALMIGLTSLSTADYTHAMLSGSVFIASAALFVWQERRSPDPMISFSLWGHRPIAMTNLATVFSGMALMGLTTFLPMYVQGVLHRTPVVAGFALTMVMVGWPLGATLSARSFHRFDLRKLLIGGSAVIPVGAMVFVSLTPHSAPLVAAIGSLVMGFGMGALSVTSLVLIQEQVDKSQRGSATASNLFSRNLGSTLGATVFGALLNYGLAHSKTLGAVTSDQLRKVIESAPGGTDGLAAIRLALHQSVHLTFAGLFIVALAIVVFAVLVPTVAAARNREAPQR</sequence>
<keyword evidence="3" id="KW-1003">Cell membrane</keyword>
<dbReference type="Proteomes" id="UP000019146">
    <property type="component" value="Plasmid unnamed"/>
</dbReference>
<accession>A0A0P0RNU7</accession>
<dbReference type="PRINTS" id="PR01036">
    <property type="entry name" value="TCRTETB"/>
</dbReference>
<dbReference type="PROSITE" id="PS00217">
    <property type="entry name" value="SUGAR_TRANSPORT_2"/>
    <property type="match status" value="1"/>
</dbReference>
<dbReference type="AlphaFoldDB" id="A0A0P0RNU7"/>
<proteinExistence type="predicted"/>
<evidence type="ECO:0000256" key="1">
    <source>
        <dbReference type="ARBA" id="ARBA00004651"/>
    </source>
</evidence>
<feature type="transmembrane region" description="Helical" evidence="8">
    <location>
        <begin position="466"/>
        <end position="489"/>
    </location>
</feature>
<evidence type="ECO:0000256" key="4">
    <source>
        <dbReference type="ARBA" id="ARBA00022692"/>
    </source>
</evidence>
<keyword evidence="2" id="KW-0813">Transport</keyword>
<feature type="transmembrane region" description="Helical" evidence="8">
    <location>
        <begin position="405"/>
        <end position="424"/>
    </location>
</feature>
<evidence type="ECO:0000256" key="6">
    <source>
        <dbReference type="ARBA" id="ARBA00023136"/>
    </source>
</evidence>
<keyword evidence="4 8" id="KW-0812">Transmembrane</keyword>
<feature type="transmembrane region" description="Helical" evidence="8">
    <location>
        <begin position="205"/>
        <end position="224"/>
    </location>
</feature>
<evidence type="ECO:0000313" key="11">
    <source>
        <dbReference type="Proteomes" id="UP000019146"/>
    </source>
</evidence>
<dbReference type="PANTHER" id="PTHR23501:SF191">
    <property type="entry name" value="VACUOLAR BASIC AMINO ACID TRANSPORTER 4"/>
    <property type="match status" value="1"/>
</dbReference>
<evidence type="ECO:0000259" key="9">
    <source>
        <dbReference type="PROSITE" id="PS50850"/>
    </source>
</evidence>
<dbReference type="Pfam" id="PF07690">
    <property type="entry name" value="MFS_1"/>
    <property type="match status" value="1"/>
</dbReference>